<dbReference type="GO" id="GO:0016787">
    <property type="term" value="F:hydrolase activity"/>
    <property type="evidence" value="ECO:0007669"/>
    <property type="project" value="UniProtKB-KW"/>
</dbReference>
<dbReference type="PANTHER" id="PTHR43199:SF1">
    <property type="entry name" value="GLUTATHIONE HYDROLASE PROENZYME"/>
    <property type="match status" value="1"/>
</dbReference>
<proteinExistence type="inferred from homology"/>
<evidence type="ECO:0000256" key="2">
    <source>
        <dbReference type="ARBA" id="ARBA00022679"/>
    </source>
</evidence>
<protein>
    <submittedName>
        <fullName evidence="5">Gamma-glutamyltranspeptidase</fullName>
    </submittedName>
</protein>
<dbReference type="InterPro" id="IPR029055">
    <property type="entry name" value="Ntn_hydrolases_N"/>
</dbReference>
<evidence type="ECO:0000313" key="6">
    <source>
        <dbReference type="Proteomes" id="UP000320244"/>
    </source>
</evidence>
<organism evidence="5 6">
    <name type="scientific">Leekyejoonella antrihumi</name>
    <dbReference type="NCBI Taxonomy" id="1660198"/>
    <lineage>
        <taxon>Bacteria</taxon>
        <taxon>Bacillati</taxon>
        <taxon>Actinomycetota</taxon>
        <taxon>Actinomycetes</taxon>
        <taxon>Micrococcales</taxon>
        <taxon>Dermacoccaceae</taxon>
        <taxon>Leekyejoonella</taxon>
    </lineage>
</organism>
<dbReference type="EMBL" id="VCQV01000011">
    <property type="protein sequence ID" value="TWP36521.1"/>
    <property type="molecule type" value="Genomic_DNA"/>
</dbReference>
<comment type="caution">
    <text evidence="5">The sequence shown here is derived from an EMBL/GenBank/DDBJ whole genome shotgun (WGS) entry which is preliminary data.</text>
</comment>
<dbReference type="Gene3D" id="3.60.20.40">
    <property type="match status" value="1"/>
</dbReference>
<evidence type="ECO:0000256" key="1">
    <source>
        <dbReference type="ARBA" id="ARBA00009381"/>
    </source>
</evidence>
<accession>A0A563E2U2</accession>
<dbReference type="InterPro" id="IPR043137">
    <property type="entry name" value="GGT_ssub_C"/>
</dbReference>
<evidence type="ECO:0000313" key="5">
    <source>
        <dbReference type="EMBL" id="TWP36521.1"/>
    </source>
</evidence>
<dbReference type="SUPFAM" id="SSF56235">
    <property type="entry name" value="N-terminal nucleophile aminohydrolases (Ntn hydrolases)"/>
    <property type="match status" value="1"/>
</dbReference>
<evidence type="ECO:0000256" key="4">
    <source>
        <dbReference type="ARBA" id="ARBA00023145"/>
    </source>
</evidence>
<dbReference type="GO" id="GO:0016740">
    <property type="term" value="F:transferase activity"/>
    <property type="evidence" value="ECO:0007669"/>
    <property type="project" value="UniProtKB-KW"/>
</dbReference>
<dbReference type="Proteomes" id="UP000320244">
    <property type="component" value="Unassembled WGS sequence"/>
</dbReference>
<evidence type="ECO:0000256" key="3">
    <source>
        <dbReference type="ARBA" id="ARBA00022801"/>
    </source>
</evidence>
<dbReference type="AlphaFoldDB" id="A0A563E2U2"/>
<sequence length="509" mass="52483">MSAPSSPRVAVAAPNALAAQAGVDVVHLGGTAVDAAVAALMVTYVTEPGIVSALGSAYVNVWPVGGDPVVYDGNTEMPGRGLPKARFGGGLRELRLDYGGGITVYAGAGSAGTPGSLAAFDLARRDHGAAPWKDVLDPAIDAARRGFRIGAAAGSYLQLVGRTLYAFDPVTRAQHFDGDEPVGPGTLMTSPDLVDTFERIARDGVGTLYGGELGQAVADHVQREGGLITRADLAAYTAVARPATRATLRDWDVATNPPPSIGGPVLTAMLRLLRDRGLSPADVIEVQRQVLAYRSTRLDRAHDLKQAGRELLETLETAGLESLPTSTDTAHVSVVDANGMACAITTSAGYSSGVTVPGTGLILNNCLGEPELNRLGLHALPPGTRLASNMAPTTARHQDGSTLAIGSPGADRITTALMQVMSRFALSTTGIQEAIDAPRLHVQAGGDELVVDHEPDPRITAAIVATGGHGVQHEAHAMYFGGVGVAWRDAHGDLQAGADPRRAAATAIG</sequence>
<keyword evidence="3" id="KW-0378">Hydrolase</keyword>
<dbReference type="PRINTS" id="PR01210">
    <property type="entry name" value="GGTRANSPTASE"/>
</dbReference>
<comment type="similarity">
    <text evidence="1">Belongs to the gamma-glutamyltransferase family.</text>
</comment>
<dbReference type="PANTHER" id="PTHR43199">
    <property type="entry name" value="GLUTATHIONE HYDROLASE"/>
    <property type="match status" value="1"/>
</dbReference>
<reference evidence="5 6" key="1">
    <citation type="submission" date="2019-05" db="EMBL/GenBank/DDBJ databases">
        <authorList>
            <person name="Lee S.D."/>
        </authorList>
    </citation>
    <scope>NUCLEOTIDE SEQUENCE [LARGE SCALE GENOMIC DNA]</scope>
    <source>
        <strain evidence="5 6">C5-26</strain>
    </source>
</reference>
<gene>
    <name evidence="5" type="ORF">FGL98_09935</name>
</gene>
<dbReference type="OrthoDB" id="9781342at2"/>
<dbReference type="InterPro" id="IPR051792">
    <property type="entry name" value="GGT_bact"/>
</dbReference>
<dbReference type="RefSeq" id="WP_146316604.1">
    <property type="nucleotide sequence ID" value="NZ_VCQV01000011.1"/>
</dbReference>
<name>A0A563E2U2_9MICO</name>
<reference evidence="5 6" key="2">
    <citation type="submission" date="2019-08" db="EMBL/GenBank/DDBJ databases">
        <title>Jejuicoccus antrihumi gen. nov., sp. nov., a new member of the family Dermacoccaceae isolated from a cave.</title>
        <authorList>
            <person name="Schumann P."/>
            <person name="Kim I.S."/>
        </authorList>
    </citation>
    <scope>NUCLEOTIDE SEQUENCE [LARGE SCALE GENOMIC DNA]</scope>
    <source>
        <strain evidence="5 6">C5-26</strain>
    </source>
</reference>
<dbReference type="Pfam" id="PF01019">
    <property type="entry name" value="G_glu_transpept"/>
    <property type="match status" value="1"/>
</dbReference>
<keyword evidence="4" id="KW-0865">Zymogen</keyword>
<keyword evidence="2" id="KW-0808">Transferase</keyword>
<keyword evidence="6" id="KW-1185">Reference proteome</keyword>